<gene>
    <name evidence="4" type="ORF">GOP47_0016247</name>
</gene>
<dbReference type="PROSITE" id="PS50088">
    <property type="entry name" value="ANK_REPEAT"/>
    <property type="match status" value="1"/>
</dbReference>
<comment type="caution">
    <text evidence="4">The sequence shown here is derived from an EMBL/GenBank/DDBJ whole genome shotgun (WGS) entry which is preliminary data.</text>
</comment>
<keyword evidence="5" id="KW-1185">Reference proteome</keyword>
<sequence length="155" mass="16780">MHHKAVLCYCEVCATTIGNKEIAEYLINNRGDVNFTDGRDVCPLLVALNDQSKEMITLLERYGATVPLSGGILLEAVEKDQLHRLELLLKAGAAVDEISSDGETALMHAVAMERLDAVKLLMSVGVSCILRDSFGCSARDLAGILRHQDILDALG</sequence>
<feature type="repeat" description="ANK" evidence="3">
    <location>
        <begin position="101"/>
        <end position="133"/>
    </location>
</feature>
<dbReference type="AlphaFoldDB" id="A0A9D4UHR4"/>
<dbReference type="Proteomes" id="UP000886520">
    <property type="component" value="Chromosome 16"/>
</dbReference>
<evidence type="ECO:0000313" key="5">
    <source>
        <dbReference type="Proteomes" id="UP000886520"/>
    </source>
</evidence>
<dbReference type="Gene3D" id="1.25.40.20">
    <property type="entry name" value="Ankyrin repeat-containing domain"/>
    <property type="match status" value="2"/>
</dbReference>
<proteinExistence type="predicted"/>
<evidence type="ECO:0000256" key="2">
    <source>
        <dbReference type="ARBA" id="ARBA00023043"/>
    </source>
</evidence>
<evidence type="ECO:0000256" key="1">
    <source>
        <dbReference type="ARBA" id="ARBA00022737"/>
    </source>
</evidence>
<evidence type="ECO:0000313" key="4">
    <source>
        <dbReference type="EMBL" id="KAI5067902.1"/>
    </source>
</evidence>
<dbReference type="InterPro" id="IPR002110">
    <property type="entry name" value="Ankyrin_rpt"/>
</dbReference>
<dbReference type="Pfam" id="PF12796">
    <property type="entry name" value="Ank_2"/>
    <property type="match status" value="1"/>
</dbReference>
<dbReference type="EMBL" id="JABFUD020000016">
    <property type="protein sequence ID" value="KAI5067902.1"/>
    <property type="molecule type" value="Genomic_DNA"/>
</dbReference>
<dbReference type="OrthoDB" id="20872at2759"/>
<dbReference type="PANTHER" id="PTHR24171">
    <property type="entry name" value="ANKYRIN REPEAT DOMAIN-CONTAINING PROTEIN 39-RELATED"/>
    <property type="match status" value="1"/>
</dbReference>
<keyword evidence="2 3" id="KW-0040">ANK repeat</keyword>
<protein>
    <recommendedName>
        <fullName evidence="6">Ankyrin repeat protein</fullName>
    </recommendedName>
</protein>
<dbReference type="InterPro" id="IPR036770">
    <property type="entry name" value="Ankyrin_rpt-contain_sf"/>
</dbReference>
<organism evidence="4 5">
    <name type="scientific">Adiantum capillus-veneris</name>
    <name type="common">Maidenhair fern</name>
    <dbReference type="NCBI Taxonomy" id="13818"/>
    <lineage>
        <taxon>Eukaryota</taxon>
        <taxon>Viridiplantae</taxon>
        <taxon>Streptophyta</taxon>
        <taxon>Embryophyta</taxon>
        <taxon>Tracheophyta</taxon>
        <taxon>Polypodiopsida</taxon>
        <taxon>Polypodiidae</taxon>
        <taxon>Polypodiales</taxon>
        <taxon>Pteridineae</taxon>
        <taxon>Pteridaceae</taxon>
        <taxon>Vittarioideae</taxon>
        <taxon>Adiantum</taxon>
    </lineage>
</organism>
<accession>A0A9D4UHR4</accession>
<evidence type="ECO:0008006" key="6">
    <source>
        <dbReference type="Google" id="ProtNLM"/>
    </source>
</evidence>
<name>A0A9D4UHR4_ADICA</name>
<reference evidence="4" key="1">
    <citation type="submission" date="2021-01" db="EMBL/GenBank/DDBJ databases">
        <title>Adiantum capillus-veneris genome.</title>
        <authorList>
            <person name="Fang Y."/>
            <person name="Liao Q."/>
        </authorList>
    </citation>
    <scope>NUCLEOTIDE SEQUENCE</scope>
    <source>
        <strain evidence="4">H3</strain>
        <tissue evidence="4">Leaf</tissue>
    </source>
</reference>
<evidence type="ECO:0000256" key="3">
    <source>
        <dbReference type="PROSITE-ProRule" id="PRU00023"/>
    </source>
</evidence>
<dbReference type="SMART" id="SM00248">
    <property type="entry name" value="ANK"/>
    <property type="match status" value="3"/>
</dbReference>
<dbReference type="SUPFAM" id="SSF48403">
    <property type="entry name" value="Ankyrin repeat"/>
    <property type="match status" value="1"/>
</dbReference>
<keyword evidence="1" id="KW-0677">Repeat</keyword>